<name>A0ABX1W1Y1_9SPHI</name>
<keyword evidence="3" id="KW-1185">Reference proteome</keyword>
<dbReference type="EMBL" id="JABFCR010000005">
    <property type="protein sequence ID" value="NNU33229.1"/>
    <property type="molecule type" value="Genomic_DNA"/>
</dbReference>
<dbReference type="InterPro" id="IPR001962">
    <property type="entry name" value="Asn_synthase"/>
</dbReference>
<accession>A0ABX1W1Y1</accession>
<protein>
    <recommendedName>
        <fullName evidence="1">Asparagine synthetase domain-containing protein</fullName>
    </recommendedName>
</protein>
<feature type="domain" description="Asparagine synthetase" evidence="1">
    <location>
        <begin position="12"/>
        <end position="220"/>
    </location>
</feature>
<comment type="caution">
    <text evidence="2">The sequence shown here is derived from an EMBL/GenBank/DDBJ whole genome shotgun (WGS) entry which is preliminary data.</text>
</comment>
<evidence type="ECO:0000313" key="2">
    <source>
        <dbReference type="EMBL" id="NNU33229.1"/>
    </source>
</evidence>
<organism evidence="2 3">
    <name type="scientific">Mucilaginibacter humi</name>
    <dbReference type="NCBI Taxonomy" id="2732510"/>
    <lineage>
        <taxon>Bacteria</taxon>
        <taxon>Pseudomonadati</taxon>
        <taxon>Bacteroidota</taxon>
        <taxon>Sphingobacteriia</taxon>
        <taxon>Sphingobacteriales</taxon>
        <taxon>Sphingobacteriaceae</taxon>
        <taxon>Mucilaginibacter</taxon>
    </lineage>
</organism>
<gene>
    <name evidence="2" type="ORF">HK413_01865</name>
</gene>
<evidence type="ECO:0000259" key="1">
    <source>
        <dbReference type="Pfam" id="PF00733"/>
    </source>
</evidence>
<dbReference type="Pfam" id="PF00733">
    <property type="entry name" value="Asn_synthase"/>
    <property type="match status" value="1"/>
</dbReference>
<dbReference type="SUPFAM" id="SSF52402">
    <property type="entry name" value="Adenine nucleotide alpha hydrolases-like"/>
    <property type="match status" value="1"/>
</dbReference>
<evidence type="ECO:0000313" key="3">
    <source>
        <dbReference type="Proteomes" id="UP000566071"/>
    </source>
</evidence>
<proteinExistence type="predicted"/>
<dbReference type="InterPro" id="IPR014729">
    <property type="entry name" value="Rossmann-like_a/b/a_fold"/>
</dbReference>
<reference evidence="2 3" key="1">
    <citation type="submission" date="2020-05" db="EMBL/GenBank/DDBJ databases">
        <authorList>
            <person name="Khan S.A."/>
            <person name="Jeon C.O."/>
            <person name="Chun B.H."/>
        </authorList>
    </citation>
    <scope>NUCLEOTIDE SEQUENCE [LARGE SCALE GENOMIC DNA]</scope>
    <source>
        <strain evidence="2 3">S1162</strain>
    </source>
</reference>
<dbReference type="Gene3D" id="3.40.50.620">
    <property type="entry name" value="HUPs"/>
    <property type="match status" value="1"/>
</dbReference>
<sequence length="271" mass="32171">MGAALANTYTRSCKKEGIRTLLSGFPGDEMVTYRGKYYYLDYPDKKQYFKYLFAKRKFPGFHKLDPLVPHNIRYKLHLLKNKLGLYNKHIKTALKIFNVPAKAIKEKGDISWLHPLVIDQFKSYRHYQKQRFLRYHLPARMESETRYGLYFGFEPRFPMADIRLVQYYLSMPNYLKYEGTLYRTAYRKALSKYLPPEVLERDDKQGGMAPYKEPITDEAVIKAKQERSKALVDEMIRTLKGNPFIKPATLKEKRMNLTIFRWLEKHAKGEI</sequence>
<dbReference type="Proteomes" id="UP000566071">
    <property type="component" value="Unassembled WGS sequence"/>
</dbReference>